<dbReference type="OrthoDB" id="5623513at2"/>
<dbReference type="EMBL" id="PPGH01000018">
    <property type="protein sequence ID" value="PQJ97124.1"/>
    <property type="molecule type" value="Genomic_DNA"/>
</dbReference>
<dbReference type="RefSeq" id="WP_105072865.1">
    <property type="nucleotide sequence ID" value="NZ_JAFLKP010000363.1"/>
</dbReference>
<keyword evidence="2" id="KW-1185">Reference proteome</keyword>
<reference evidence="1 2" key="1">
    <citation type="submission" date="2018-01" db="EMBL/GenBank/DDBJ databases">
        <title>The complete genome sequence of Chromatium okenii LaCa, a purple sulfur bacterium with a turbulent life.</title>
        <authorList>
            <person name="Luedin S.M."/>
            <person name="Liechti N."/>
            <person name="Storelli N."/>
            <person name="Danza F."/>
            <person name="Wittwer M."/>
            <person name="Pothier J.F."/>
            <person name="Tonolla M.A."/>
        </authorList>
    </citation>
    <scope>NUCLEOTIDE SEQUENCE [LARGE SCALE GENOMIC DNA]</scope>
    <source>
        <strain evidence="1 2">LaCa</strain>
    </source>
</reference>
<proteinExistence type="predicted"/>
<protein>
    <recommendedName>
        <fullName evidence="3">Alkylhydroperoxidase</fullName>
    </recommendedName>
</protein>
<organism evidence="1 2">
    <name type="scientific">Chromatium okenii</name>
    <dbReference type="NCBI Taxonomy" id="61644"/>
    <lineage>
        <taxon>Bacteria</taxon>
        <taxon>Pseudomonadati</taxon>
        <taxon>Pseudomonadota</taxon>
        <taxon>Gammaproteobacteria</taxon>
        <taxon>Chromatiales</taxon>
        <taxon>Chromatiaceae</taxon>
        <taxon>Chromatium</taxon>
    </lineage>
</organism>
<evidence type="ECO:0000313" key="2">
    <source>
        <dbReference type="Proteomes" id="UP000239936"/>
    </source>
</evidence>
<accession>A0A2S7XTQ6</accession>
<name>A0A2S7XTQ6_9GAMM</name>
<comment type="caution">
    <text evidence="1">The sequence shown here is derived from an EMBL/GenBank/DDBJ whole genome shotgun (WGS) entry which is preliminary data.</text>
</comment>
<dbReference type="AlphaFoldDB" id="A0A2S7XTQ6"/>
<dbReference type="Proteomes" id="UP000239936">
    <property type="component" value="Unassembled WGS sequence"/>
</dbReference>
<evidence type="ECO:0000313" key="1">
    <source>
        <dbReference type="EMBL" id="PQJ97124.1"/>
    </source>
</evidence>
<gene>
    <name evidence="1" type="ORF">CXB77_03930</name>
</gene>
<evidence type="ECO:0008006" key="3">
    <source>
        <dbReference type="Google" id="ProtNLM"/>
    </source>
</evidence>
<sequence>MAEKALRSSVQGQPFNDVLNELHAHTFSGVPGESDPFTLSELDREYIAYALALYYQCDHCHQYHGRTVARLREQSNCPDWDWQGEIVKLILFLRTSHDSISIMEWNGWIEAWRNFSDRVHHHRQGLGSNIAYAIGIARADEHLMTVAFDSLVTLYPDDATLLGVIRDIDRVVVFMKAATSKNRTDPILREQLKSRGIRV</sequence>